<evidence type="ECO:0000256" key="1">
    <source>
        <dbReference type="ARBA" id="ARBA00000085"/>
    </source>
</evidence>
<dbReference type="PANTHER" id="PTHR43711:SF31">
    <property type="entry name" value="HISTIDINE KINASE"/>
    <property type="match status" value="1"/>
</dbReference>
<dbReference type="FunFam" id="3.30.565.10:FF:000023">
    <property type="entry name" value="PAS domain-containing sensor histidine kinase"/>
    <property type="match status" value="1"/>
</dbReference>
<dbReference type="AlphaFoldDB" id="A0A916KLA1"/>
<dbReference type="PANTHER" id="PTHR43711">
    <property type="entry name" value="TWO-COMPONENT HISTIDINE KINASE"/>
    <property type="match status" value="1"/>
</dbReference>
<dbReference type="Gene3D" id="3.30.450.20">
    <property type="entry name" value="PAS domain"/>
    <property type="match status" value="2"/>
</dbReference>
<dbReference type="CDD" id="cd00075">
    <property type="entry name" value="HATPase"/>
    <property type="match status" value="1"/>
</dbReference>
<reference evidence="14 15" key="1">
    <citation type="journal article" date="2005" name="Nat. Biotechnol.">
        <title>Genome sequence of the chlorinated compound-respiring bacterium Dehalococcoides species strain CBDB1.</title>
        <authorList>
            <person name="Kube M."/>
            <person name="Beck A."/>
            <person name="Zinder S.H."/>
            <person name="Kuhl H."/>
            <person name="Reinhardt R."/>
            <person name="Adrian L."/>
        </authorList>
    </citation>
    <scope>NUCLEOTIDE SEQUENCE [LARGE SCALE GENOMIC DNA]</scope>
    <source>
        <strain evidence="14 15">CBDB1</strain>
    </source>
</reference>
<evidence type="ECO:0000259" key="12">
    <source>
        <dbReference type="PROSITE" id="PS50109"/>
    </source>
</evidence>
<evidence type="ECO:0000313" key="15">
    <source>
        <dbReference type="Proteomes" id="UP000000433"/>
    </source>
</evidence>
<dbReference type="InterPro" id="IPR000014">
    <property type="entry name" value="PAS"/>
</dbReference>
<dbReference type="RefSeq" id="WP_011308697.1">
    <property type="nucleotide sequence ID" value="NC_007356.1"/>
</dbReference>
<keyword evidence="4" id="KW-1003">Cell membrane</keyword>
<dbReference type="GO" id="GO:0000155">
    <property type="term" value="F:phosphorelay sensor kinase activity"/>
    <property type="evidence" value="ECO:0007669"/>
    <property type="project" value="InterPro"/>
</dbReference>
<dbReference type="InterPro" id="IPR035965">
    <property type="entry name" value="PAS-like_dom_sf"/>
</dbReference>
<dbReference type="InterPro" id="IPR050736">
    <property type="entry name" value="Sensor_HK_Regulatory"/>
</dbReference>
<feature type="domain" description="PAS" evidence="13">
    <location>
        <begin position="60"/>
        <end position="97"/>
    </location>
</feature>
<keyword evidence="6" id="KW-0808">Transferase</keyword>
<keyword evidence="5" id="KW-0597">Phosphoprotein</keyword>
<dbReference type="GO" id="GO:0005886">
    <property type="term" value="C:plasma membrane"/>
    <property type="evidence" value="ECO:0007669"/>
    <property type="project" value="UniProtKB-SubCell"/>
</dbReference>
<evidence type="ECO:0000256" key="8">
    <source>
        <dbReference type="ARBA" id="ARBA00022777"/>
    </source>
</evidence>
<dbReference type="PRINTS" id="PR00344">
    <property type="entry name" value="BCTRLSENSOR"/>
</dbReference>
<keyword evidence="7" id="KW-0547">Nucleotide-binding</keyword>
<evidence type="ECO:0000256" key="9">
    <source>
        <dbReference type="ARBA" id="ARBA00022840"/>
    </source>
</evidence>
<dbReference type="InterPro" id="IPR003594">
    <property type="entry name" value="HATPase_dom"/>
</dbReference>
<dbReference type="SUPFAM" id="SSF55785">
    <property type="entry name" value="PYP-like sensor domain (PAS domain)"/>
    <property type="match status" value="2"/>
</dbReference>
<feature type="domain" description="PAS" evidence="13">
    <location>
        <begin position="180"/>
        <end position="235"/>
    </location>
</feature>
<dbReference type="InterPro" id="IPR005467">
    <property type="entry name" value="His_kinase_dom"/>
</dbReference>
<dbReference type="PROSITE" id="PS50112">
    <property type="entry name" value="PAS"/>
    <property type="match status" value="2"/>
</dbReference>
<comment type="catalytic activity">
    <reaction evidence="1">
        <text>ATP + protein L-histidine = ADP + protein N-phospho-L-histidine.</text>
        <dbReference type="EC" id="2.7.13.3"/>
    </reaction>
</comment>
<dbReference type="Pfam" id="PF02518">
    <property type="entry name" value="HATPase_c"/>
    <property type="match status" value="1"/>
</dbReference>
<evidence type="ECO:0000313" key="14">
    <source>
        <dbReference type="EMBL" id="CAI82339.1"/>
    </source>
</evidence>
<dbReference type="EC" id="2.7.13.3" evidence="3"/>
<dbReference type="EMBL" id="AJ965256">
    <property type="protein sequence ID" value="CAI82339.1"/>
    <property type="molecule type" value="Genomic_DNA"/>
</dbReference>
<evidence type="ECO:0000256" key="2">
    <source>
        <dbReference type="ARBA" id="ARBA00004236"/>
    </source>
</evidence>
<dbReference type="GO" id="GO:0005524">
    <property type="term" value="F:ATP binding"/>
    <property type="evidence" value="ECO:0007669"/>
    <property type="project" value="UniProtKB-KW"/>
</dbReference>
<dbReference type="SUPFAM" id="SSF47384">
    <property type="entry name" value="Homodimeric domain of signal transducing histidine kinase"/>
    <property type="match status" value="1"/>
</dbReference>
<dbReference type="KEGG" id="deh:cbdbA79"/>
<keyword evidence="15" id="KW-1185">Reference proteome</keyword>
<name>A0A916KLA1_DEHMC</name>
<dbReference type="CDD" id="cd00082">
    <property type="entry name" value="HisKA"/>
    <property type="match status" value="1"/>
</dbReference>
<dbReference type="SUPFAM" id="SSF55874">
    <property type="entry name" value="ATPase domain of HSP90 chaperone/DNA topoisomerase II/histidine kinase"/>
    <property type="match status" value="1"/>
</dbReference>
<dbReference type="CDD" id="cd00130">
    <property type="entry name" value="PAS"/>
    <property type="match status" value="1"/>
</dbReference>
<organism evidence="14 15">
    <name type="scientific">Dehalococcoides mccartyi (strain CBDB1)</name>
    <dbReference type="NCBI Taxonomy" id="255470"/>
    <lineage>
        <taxon>Bacteria</taxon>
        <taxon>Bacillati</taxon>
        <taxon>Chloroflexota</taxon>
        <taxon>Dehalococcoidia</taxon>
        <taxon>Dehalococcoidales</taxon>
        <taxon>Dehalococcoidaceae</taxon>
        <taxon>Dehalococcoides</taxon>
    </lineage>
</organism>
<dbReference type="InterPro" id="IPR003661">
    <property type="entry name" value="HisK_dim/P_dom"/>
</dbReference>
<accession>A0A916KLA1</accession>
<dbReference type="SMART" id="SM00091">
    <property type="entry name" value="PAS"/>
    <property type="match status" value="2"/>
</dbReference>
<dbReference type="Gene3D" id="3.30.565.10">
    <property type="entry name" value="Histidine kinase-like ATPase, C-terminal domain"/>
    <property type="match status" value="1"/>
</dbReference>
<keyword evidence="10" id="KW-0902">Two-component regulatory system</keyword>
<gene>
    <name evidence="14" type="primary">rdhC</name>
    <name evidence="14" type="ordered locus">cbdbA79</name>
</gene>
<dbReference type="NCBIfam" id="TIGR00229">
    <property type="entry name" value="sensory_box"/>
    <property type="match status" value="2"/>
</dbReference>
<dbReference type="SMART" id="SM00388">
    <property type="entry name" value="HisKA"/>
    <property type="match status" value="1"/>
</dbReference>
<keyword evidence="8 14" id="KW-0418">Kinase</keyword>
<evidence type="ECO:0000256" key="3">
    <source>
        <dbReference type="ARBA" id="ARBA00012438"/>
    </source>
</evidence>
<comment type="subcellular location">
    <subcellularLocation>
        <location evidence="2">Cell membrane</location>
    </subcellularLocation>
</comment>
<evidence type="ECO:0000256" key="4">
    <source>
        <dbReference type="ARBA" id="ARBA00022475"/>
    </source>
</evidence>
<evidence type="ECO:0000256" key="11">
    <source>
        <dbReference type="ARBA" id="ARBA00023136"/>
    </source>
</evidence>
<keyword evidence="11" id="KW-0472">Membrane</keyword>
<dbReference type="Gene3D" id="1.10.287.130">
    <property type="match status" value="1"/>
</dbReference>
<dbReference type="InterPro" id="IPR036890">
    <property type="entry name" value="HATPase_C_sf"/>
</dbReference>
<evidence type="ECO:0000256" key="10">
    <source>
        <dbReference type="ARBA" id="ARBA00023012"/>
    </source>
</evidence>
<proteinExistence type="predicted"/>
<dbReference type="Proteomes" id="UP000000433">
    <property type="component" value="Chromosome"/>
</dbReference>
<dbReference type="Pfam" id="PF13426">
    <property type="entry name" value="PAS_9"/>
    <property type="match status" value="1"/>
</dbReference>
<evidence type="ECO:0000256" key="5">
    <source>
        <dbReference type="ARBA" id="ARBA00022553"/>
    </source>
</evidence>
<evidence type="ECO:0000259" key="13">
    <source>
        <dbReference type="PROSITE" id="PS50112"/>
    </source>
</evidence>
<feature type="domain" description="Histidine kinase" evidence="12">
    <location>
        <begin position="337"/>
        <end position="552"/>
    </location>
</feature>
<dbReference type="Pfam" id="PF13188">
    <property type="entry name" value="PAS_8"/>
    <property type="match status" value="1"/>
</dbReference>
<keyword evidence="9" id="KW-0067">ATP-binding</keyword>
<protein>
    <recommendedName>
        <fullName evidence="3">histidine kinase</fullName>
        <ecNumber evidence="3">2.7.13.3</ecNumber>
    </recommendedName>
</protein>
<evidence type="ECO:0000256" key="6">
    <source>
        <dbReference type="ARBA" id="ARBA00022679"/>
    </source>
</evidence>
<dbReference type="InterPro" id="IPR036097">
    <property type="entry name" value="HisK_dim/P_sf"/>
</dbReference>
<evidence type="ECO:0000256" key="7">
    <source>
        <dbReference type="ARBA" id="ARBA00022741"/>
    </source>
</evidence>
<sequence>MTTQLSASILGIEHLGDERVLVGLMARKISLFGHSFKISIYRDITAGKNTIELFRMSKFALDNATEMVLWINRSGLIVYSNQVTEHVLGYPKAELLNLNIKDVDATYSVTLDSNTTFTSTKRNESLLKESSFKKKSGDFFPVELSSVVNNNNAYTCIFARDISKRKALDKTLSDLECFHRAVFETTSNPTVIVDGNTNILRVNRAFELLTGFNKQAVEGIKSWTEFVSKNDIDRLLGFHYLRKEHPELCPDKHLFDIVDANGNLKNIYMTINKITGIEEFFCVASWLDITELRKTESELRLSYTQLEERVALRTIELNKTKLELEEHINKRIVSTRALIHDLKTNLTPMITASELFENCAKTEPLISLSRNITSGVKRLEKRINDLLDLARSEIGIFVIKPTWTNPTQFVKEIFNYLEPEVKRHSINFVLECPDSVPVAWVDEEQLSRVVINLISNAIKYTKRSGTITLRLFHNDQELIFEVQDTGCGISSTYIKDIFKLYHRYNTSGESGEGLGLGLYLSKVIVELHGGQIEVRSALNIGSTFIIKIPLTEGMC</sequence>
<dbReference type="SMART" id="SM00387">
    <property type="entry name" value="HATPase_c"/>
    <property type="match status" value="1"/>
</dbReference>
<dbReference type="PROSITE" id="PS50109">
    <property type="entry name" value="HIS_KIN"/>
    <property type="match status" value="1"/>
</dbReference>
<dbReference type="InterPro" id="IPR004358">
    <property type="entry name" value="Sig_transdc_His_kin-like_C"/>
</dbReference>